<dbReference type="EMBL" id="JAIWYP010000004">
    <property type="protein sequence ID" value="KAH3838331.1"/>
    <property type="molecule type" value="Genomic_DNA"/>
</dbReference>
<gene>
    <name evidence="1" type="ORF">DPMN_111739</name>
</gene>
<sequence length="245" mass="27586">MGCRKDFEDDELYSLMQMLKKQTITMQRSVLQKNIIGTILLTKKNDPPPGAHVFLPTGTIFEVIQDIIGTNLLNKFHDDRTINVSIRVLTRFNDSHLGKNALSPGSHVFQTTGIFFELIQDIIGTPTLLPMLTRKTDTAPMRPSTGTIFKLVQDIMGTLNVDSRVLRSVYYSHTWKNAPPPGGHVVKPARTIFKLVQHTHLFTKCHEDANVDAAQRTSLDGQKAITKAHYEHILLKRAKNGPTYE</sequence>
<reference evidence="1" key="1">
    <citation type="journal article" date="2019" name="bioRxiv">
        <title>The Genome of the Zebra Mussel, Dreissena polymorpha: A Resource for Invasive Species Research.</title>
        <authorList>
            <person name="McCartney M.A."/>
            <person name="Auch B."/>
            <person name="Kono T."/>
            <person name="Mallez S."/>
            <person name="Zhang Y."/>
            <person name="Obille A."/>
            <person name="Becker A."/>
            <person name="Abrahante J.E."/>
            <person name="Garbe J."/>
            <person name="Badalamenti J.P."/>
            <person name="Herman A."/>
            <person name="Mangelson H."/>
            <person name="Liachko I."/>
            <person name="Sullivan S."/>
            <person name="Sone E.D."/>
            <person name="Koren S."/>
            <person name="Silverstein K.A.T."/>
            <person name="Beckman K.B."/>
            <person name="Gohl D.M."/>
        </authorList>
    </citation>
    <scope>NUCLEOTIDE SEQUENCE</scope>
    <source>
        <strain evidence="1">Duluth1</strain>
        <tissue evidence="1">Whole animal</tissue>
    </source>
</reference>
<dbReference type="AlphaFoldDB" id="A0A9D4KFS0"/>
<comment type="caution">
    <text evidence="1">The sequence shown here is derived from an EMBL/GenBank/DDBJ whole genome shotgun (WGS) entry which is preliminary data.</text>
</comment>
<dbReference type="Proteomes" id="UP000828390">
    <property type="component" value="Unassembled WGS sequence"/>
</dbReference>
<evidence type="ECO:0000313" key="1">
    <source>
        <dbReference type="EMBL" id="KAH3838331.1"/>
    </source>
</evidence>
<keyword evidence="2" id="KW-1185">Reference proteome</keyword>
<evidence type="ECO:0000313" key="2">
    <source>
        <dbReference type="Proteomes" id="UP000828390"/>
    </source>
</evidence>
<accession>A0A9D4KFS0</accession>
<reference evidence="1" key="2">
    <citation type="submission" date="2020-11" db="EMBL/GenBank/DDBJ databases">
        <authorList>
            <person name="McCartney M.A."/>
            <person name="Auch B."/>
            <person name="Kono T."/>
            <person name="Mallez S."/>
            <person name="Becker A."/>
            <person name="Gohl D.M."/>
            <person name="Silverstein K.A.T."/>
            <person name="Koren S."/>
            <person name="Bechman K.B."/>
            <person name="Herman A."/>
            <person name="Abrahante J.E."/>
            <person name="Garbe J."/>
        </authorList>
    </citation>
    <scope>NUCLEOTIDE SEQUENCE</scope>
    <source>
        <strain evidence="1">Duluth1</strain>
        <tissue evidence="1">Whole animal</tissue>
    </source>
</reference>
<name>A0A9D4KFS0_DREPO</name>
<proteinExistence type="predicted"/>
<organism evidence="1 2">
    <name type="scientific">Dreissena polymorpha</name>
    <name type="common">Zebra mussel</name>
    <name type="synonym">Mytilus polymorpha</name>
    <dbReference type="NCBI Taxonomy" id="45954"/>
    <lineage>
        <taxon>Eukaryota</taxon>
        <taxon>Metazoa</taxon>
        <taxon>Spiralia</taxon>
        <taxon>Lophotrochozoa</taxon>
        <taxon>Mollusca</taxon>
        <taxon>Bivalvia</taxon>
        <taxon>Autobranchia</taxon>
        <taxon>Heteroconchia</taxon>
        <taxon>Euheterodonta</taxon>
        <taxon>Imparidentia</taxon>
        <taxon>Neoheterodontei</taxon>
        <taxon>Myida</taxon>
        <taxon>Dreissenoidea</taxon>
        <taxon>Dreissenidae</taxon>
        <taxon>Dreissena</taxon>
    </lineage>
</organism>
<protein>
    <submittedName>
        <fullName evidence="1">Uncharacterized protein</fullName>
    </submittedName>
</protein>